<protein>
    <recommendedName>
        <fullName evidence="4">Serine acetyltransferase</fullName>
        <ecNumber evidence="4">2.3.1.30</ecNumber>
    </recommendedName>
</protein>
<dbReference type="Gene3D" id="1.10.3130.10">
    <property type="entry name" value="serine acetyltransferase, domain 1"/>
    <property type="match status" value="1"/>
</dbReference>
<gene>
    <name evidence="5" type="ORF">FRD01_07415</name>
</gene>
<dbReference type="AlphaFoldDB" id="A0A5B8XYQ3"/>
<evidence type="ECO:0000313" key="5">
    <source>
        <dbReference type="EMBL" id="QED30307.1"/>
    </source>
</evidence>
<reference evidence="5 6" key="1">
    <citation type="submission" date="2019-08" db="EMBL/GenBank/DDBJ databases">
        <authorList>
            <person name="Liang Q."/>
        </authorList>
    </citation>
    <scope>NUCLEOTIDE SEQUENCE [LARGE SCALE GENOMIC DNA]</scope>
    <source>
        <strain evidence="5 6">V1718</strain>
    </source>
</reference>
<sequence length="182" mass="19518">MELLAHLPVVRERLAGDVRFTFESDPAATSIEEVVFCYPGIFALSAYRVAHRLHELGVPMIPRILTEHAHTRTGIDIHPGAKIGERCFIDHGTGVVIGATCDIGSDAKIYQGVTLGALSVTTEGVSRESPAKRHPTLEDRVTVYAGATILGGETVVGHDSIIGGNVWLTKSVPAGSKIYHRV</sequence>
<keyword evidence="6" id="KW-1185">Reference proteome</keyword>
<dbReference type="OrthoDB" id="9801456at2"/>
<dbReference type="EC" id="2.3.1.30" evidence="4"/>
<keyword evidence="1" id="KW-0028">Amino-acid biosynthesis</keyword>
<evidence type="ECO:0000256" key="1">
    <source>
        <dbReference type="ARBA" id="ARBA00022605"/>
    </source>
</evidence>
<evidence type="ECO:0000256" key="3">
    <source>
        <dbReference type="ARBA" id="ARBA00023315"/>
    </source>
</evidence>
<organism evidence="5 6">
    <name type="scientific">Microvenator marinus</name>
    <dbReference type="NCBI Taxonomy" id="2600177"/>
    <lineage>
        <taxon>Bacteria</taxon>
        <taxon>Deltaproteobacteria</taxon>
        <taxon>Bradymonadales</taxon>
        <taxon>Microvenatoraceae</taxon>
        <taxon>Microvenator</taxon>
    </lineage>
</organism>
<keyword evidence="2 4" id="KW-0808">Transferase</keyword>
<dbReference type="Proteomes" id="UP000321595">
    <property type="component" value="Chromosome"/>
</dbReference>
<evidence type="ECO:0000256" key="2">
    <source>
        <dbReference type="ARBA" id="ARBA00022679"/>
    </source>
</evidence>
<name>A0A5B8XYQ3_9DELT</name>
<proteinExistence type="inferred from homology"/>
<dbReference type="InterPro" id="IPR005881">
    <property type="entry name" value="Ser_O-AcTrfase"/>
</dbReference>
<dbReference type="GO" id="GO:0006535">
    <property type="term" value="P:cysteine biosynthetic process from serine"/>
    <property type="evidence" value="ECO:0007669"/>
    <property type="project" value="InterPro"/>
</dbReference>
<dbReference type="Gene3D" id="2.160.10.10">
    <property type="entry name" value="Hexapeptide repeat proteins"/>
    <property type="match status" value="1"/>
</dbReference>
<dbReference type="InterPro" id="IPR045304">
    <property type="entry name" value="LbH_SAT"/>
</dbReference>
<accession>A0A5B8XYQ3</accession>
<dbReference type="GO" id="GO:0009001">
    <property type="term" value="F:serine O-acetyltransferase activity"/>
    <property type="evidence" value="ECO:0007669"/>
    <property type="project" value="UniProtKB-EC"/>
</dbReference>
<dbReference type="InterPro" id="IPR011004">
    <property type="entry name" value="Trimer_LpxA-like_sf"/>
</dbReference>
<dbReference type="PANTHER" id="PTHR42811">
    <property type="entry name" value="SERINE ACETYLTRANSFERASE"/>
    <property type="match status" value="1"/>
</dbReference>
<dbReference type="SUPFAM" id="SSF51161">
    <property type="entry name" value="Trimeric LpxA-like enzymes"/>
    <property type="match status" value="1"/>
</dbReference>
<evidence type="ECO:0000313" key="6">
    <source>
        <dbReference type="Proteomes" id="UP000321595"/>
    </source>
</evidence>
<dbReference type="CDD" id="cd03354">
    <property type="entry name" value="LbH_SAT"/>
    <property type="match status" value="1"/>
</dbReference>
<evidence type="ECO:0000256" key="4">
    <source>
        <dbReference type="PIRNR" id="PIRNR000441"/>
    </source>
</evidence>
<comment type="catalytic activity">
    <reaction evidence="4">
        <text>L-serine + acetyl-CoA = O-acetyl-L-serine + CoA</text>
        <dbReference type="Rhea" id="RHEA:24560"/>
        <dbReference type="ChEBI" id="CHEBI:33384"/>
        <dbReference type="ChEBI" id="CHEBI:57287"/>
        <dbReference type="ChEBI" id="CHEBI:57288"/>
        <dbReference type="ChEBI" id="CHEBI:58340"/>
        <dbReference type="EC" id="2.3.1.30"/>
    </reaction>
</comment>
<dbReference type="EMBL" id="CP042467">
    <property type="protein sequence ID" value="QED30307.1"/>
    <property type="molecule type" value="Genomic_DNA"/>
</dbReference>
<dbReference type="KEGG" id="bbae:FRD01_07415"/>
<comment type="similarity">
    <text evidence="4">Belongs to the transferase hexapeptide repeat family.</text>
</comment>
<keyword evidence="3 4" id="KW-0012">Acyltransferase</keyword>
<dbReference type="InterPro" id="IPR042122">
    <property type="entry name" value="Ser_AcTrfase_N_sf"/>
</dbReference>
<dbReference type="GO" id="GO:0005737">
    <property type="term" value="C:cytoplasm"/>
    <property type="evidence" value="ECO:0007669"/>
    <property type="project" value="InterPro"/>
</dbReference>
<dbReference type="PIRSF" id="PIRSF000441">
    <property type="entry name" value="CysE"/>
    <property type="match status" value="1"/>
</dbReference>